<name>A0A8H3HMX8_9AGAM</name>
<reference evidence="2" key="1">
    <citation type="submission" date="2021-01" db="EMBL/GenBank/DDBJ databases">
        <authorList>
            <person name="Kaushik A."/>
        </authorList>
    </citation>
    <scope>NUCLEOTIDE SEQUENCE</scope>
    <source>
        <strain evidence="2">AG5</strain>
        <strain evidence="1">Type strain: AG8-Rh-89/</strain>
    </source>
</reference>
<accession>A0A8H3HMX8</accession>
<evidence type="ECO:0000313" key="1">
    <source>
        <dbReference type="EMBL" id="CAE6439506.1"/>
    </source>
</evidence>
<sequence>MSAMPSVQIEQAVLKVFGIPELACLICTNIRKHDNVNLMRVCRRLFRDVLPSVWKEVDGIVPLISMIPGGGITNYESDPFPPFVVLRCPDSDNLDLSRFNIYAPYVKKLTLPSVLQVDEHENLEKFIACSRSLNQGSGLLPNINSISLSFPRRRPVYIWGYCEEIAAESISWIIAFLSPSLQKIVATPPGVTSSFQHPAWVDLNLYFKLLTCVSRTCPDLFSLDILPGDISKSSFKDFTFARRFSFTTNILEMHQPLLDFKNLVTLIVSPLSLSTGFLHTIAKLPALKSFGIRGLEIDGQDYCSDVELPAESFPALKELELNRLTWGTMINLCSLTPLTDGLRALFITYPYGTLSLPESENIVELDITISHILSALVAHNSKLVTLDVRFYDPPPMMHIAIEPWGRLPLTRLRIGWREQSFGFGTLFHLLPLLSLLEELIFDDTSDTFHLGEFRKIVQILPNLSYIRIPISFHAWPSLSDDDFQPVSLSRPELCVESHFDLPEPRQHFAEIFALFLFGLGTGSKIVCKSARLWYLDYIIGEPNEEAKDMINQALARFWPY</sequence>
<dbReference type="Proteomes" id="UP000663827">
    <property type="component" value="Unassembled WGS sequence"/>
</dbReference>
<protein>
    <submittedName>
        <fullName evidence="2">Uncharacterized protein</fullName>
    </submittedName>
</protein>
<organism evidence="2 3">
    <name type="scientific">Rhizoctonia solani</name>
    <dbReference type="NCBI Taxonomy" id="456999"/>
    <lineage>
        <taxon>Eukaryota</taxon>
        <taxon>Fungi</taxon>
        <taxon>Dikarya</taxon>
        <taxon>Basidiomycota</taxon>
        <taxon>Agaricomycotina</taxon>
        <taxon>Agaricomycetes</taxon>
        <taxon>Cantharellales</taxon>
        <taxon>Ceratobasidiaceae</taxon>
        <taxon>Rhizoctonia</taxon>
    </lineage>
</organism>
<comment type="caution">
    <text evidence="2">The sequence shown here is derived from an EMBL/GenBank/DDBJ whole genome shotgun (WGS) entry which is preliminary data.</text>
</comment>
<dbReference type="EMBL" id="CAJNJQ010001052">
    <property type="protein sequence ID" value="CAE7116622.1"/>
    <property type="molecule type" value="Genomic_DNA"/>
</dbReference>
<gene>
    <name evidence="1" type="ORF">RDB_LOCUS27527</name>
    <name evidence="2" type="ORF">RDB_LOCUS52806</name>
</gene>
<proteinExistence type="predicted"/>
<dbReference type="Proteomes" id="UP000663850">
    <property type="component" value="Unassembled WGS sequence"/>
</dbReference>
<evidence type="ECO:0000313" key="2">
    <source>
        <dbReference type="EMBL" id="CAE7116622.1"/>
    </source>
</evidence>
<evidence type="ECO:0000313" key="3">
    <source>
        <dbReference type="Proteomes" id="UP000663827"/>
    </source>
</evidence>
<dbReference type="EMBL" id="CAJMWZ010001649">
    <property type="protein sequence ID" value="CAE6439506.1"/>
    <property type="molecule type" value="Genomic_DNA"/>
</dbReference>
<dbReference type="AlphaFoldDB" id="A0A8H3HMX8"/>